<dbReference type="EMBL" id="CAJOBQ010016079">
    <property type="protein sequence ID" value="CAF4725808.1"/>
    <property type="molecule type" value="Genomic_DNA"/>
</dbReference>
<organism evidence="2 3">
    <name type="scientific">Rotaria socialis</name>
    <dbReference type="NCBI Taxonomy" id="392032"/>
    <lineage>
        <taxon>Eukaryota</taxon>
        <taxon>Metazoa</taxon>
        <taxon>Spiralia</taxon>
        <taxon>Gnathifera</taxon>
        <taxon>Rotifera</taxon>
        <taxon>Eurotatoria</taxon>
        <taxon>Bdelloidea</taxon>
        <taxon>Philodinida</taxon>
        <taxon>Philodinidae</taxon>
        <taxon>Rotaria</taxon>
    </lineage>
</organism>
<accession>A0A821JUD8</accession>
<evidence type="ECO:0000259" key="1">
    <source>
        <dbReference type="PROSITE" id="PS51910"/>
    </source>
</evidence>
<dbReference type="InterPro" id="IPR017853">
    <property type="entry name" value="GH"/>
</dbReference>
<sequence>VLDWFNLMTYDFHGSWDQNRAHHSSLNSKDDEKDDTMYIVSYIA</sequence>
<dbReference type="PROSITE" id="PS51910">
    <property type="entry name" value="GH18_2"/>
    <property type="match status" value="1"/>
</dbReference>
<dbReference type="GO" id="GO:0005975">
    <property type="term" value="P:carbohydrate metabolic process"/>
    <property type="evidence" value="ECO:0007669"/>
    <property type="project" value="InterPro"/>
</dbReference>
<dbReference type="Proteomes" id="UP000663862">
    <property type="component" value="Unassembled WGS sequence"/>
</dbReference>
<gene>
    <name evidence="2" type="ORF">TSG867_LOCUS34206</name>
</gene>
<dbReference type="InterPro" id="IPR001223">
    <property type="entry name" value="Glyco_hydro18_cat"/>
</dbReference>
<feature type="domain" description="GH18" evidence="1">
    <location>
        <begin position="1"/>
        <end position="44"/>
    </location>
</feature>
<dbReference type="SUPFAM" id="SSF51445">
    <property type="entry name" value="(Trans)glycosidases"/>
    <property type="match status" value="1"/>
</dbReference>
<feature type="non-terminal residue" evidence="2">
    <location>
        <position position="1"/>
    </location>
</feature>
<dbReference type="Pfam" id="PF00704">
    <property type="entry name" value="Glyco_hydro_18"/>
    <property type="match status" value="1"/>
</dbReference>
<dbReference type="Gene3D" id="3.20.20.80">
    <property type="entry name" value="Glycosidases"/>
    <property type="match status" value="1"/>
</dbReference>
<evidence type="ECO:0000313" key="2">
    <source>
        <dbReference type="EMBL" id="CAF4725808.1"/>
    </source>
</evidence>
<evidence type="ECO:0000313" key="3">
    <source>
        <dbReference type="Proteomes" id="UP000663862"/>
    </source>
</evidence>
<dbReference type="AlphaFoldDB" id="A0A821JUD8"/>
<comment type="caution">
    <text evidence="2">The sequence shown here is derived from an EMBL/GenBank/DDBJ whole genome shotgun (WGS) entry which is preliminary data.</text>
</comment>
<name>A0A821JUD8_9BILA</name>
<protein>
    <recommendedName>
        <fullName evidence="1">GH18 domain-containing protein</fullName>
    </recommendedName>
</protein>
<reference evidence="2" key="1">
    <citation type="submission" date="2021-02" db="EMBL/GenBank/DDBJ databases">
        <authorList>
            <person name="Nowell W R."/>
        </authorList>
    </citation>
    <scope>NUCLEOTIDE SEQUENCE</scope>
</reference>
<proteinExistence type="predicted"/>